<dbReference type="PANTHER" id="PTHR10151:SF66">
    <property type="entry name" value="GLYCEROPHOSPHOCHOLINE CHOLINEPHOSPHODIESTERASE ENPP6"/>
    <property type="match status" value="1"/>
</dbReference>
<comment type="similarity">
    <text evidence="3">Belongs to the nucleotide pyrophosphatase/phosphodiesterase family.</text>
</comment>
<keyword evidence="8" id="KW-0479">Metal-binding</keyword>
<evidence type="ECO:0000256" key="28">
    <source>
        <dbReference type="ARBA" id="ARBA00048234"/>
    </source>
</evidence>
<evidence type="ECO:0000256" key="7">
    <source>
        <dbReference type="ARBA" id="ARBA00022622"/>
    </source>
</evidence>
<keyword evidence="11" id="KW-0862">Zinc</keyword>
<proteinExistence type="inferred from homology"/>
<comment type="catalytic activity">
    <reaction evidence="27">
        <text>1-hexadecanoyl-sn-glycero-3-phosphocholine + H2O = 1-hexadecanoyl-sn-glycerol + phosphocholine + H(+)</text>
        <dbReference type="Rhea" id="RHEA:41119"/>
        <dbReference type="ChEBI" id="CHEBI:15377"/>
        <dbReference type="ChEBI" id="CHEBI:15378"/>
        <dbReference type="ChEBI" id="CHEBI:72998"/>
        <dbReference type="ChEBI" id="CHEBI:75542"/>
        <dbReference type="ChEBI" id="CHEBI:295975"/>
    </reaction>
    <physiologicalReaction direction="left-to-right" evidence="27">
        <dbReference type="Rhea" id="RHEA:41120"/>
    </physiologicalReaction>
</comment>
<dbReference type="InterPro" id="IPR017850">
    <property type="entry name" value="Alkaline_phosphatase_core_sf"/>
</dbReference>
<dbReference type="GO" id="GO:0005886">
    <property type="term" value="C:plasma membrane"/>
    <property type="evidence" value="ECO:0007669"/>
    <property type="project" value="UniProtKB-SubCell"/>
</dbReference>
<evidence type="ECO:0000256" key="12">
    <source>
        <dbReference type="ARBA" id="ARBA00022963"/>
    </source>
</evidence>
<dbReference type="PANTHER" id="PTHR10151">
    <property type="entry name" value="ECTONUCLEOTIDE PYROPHOSPHATASE/PHOSPHODIESTERASE"/>
    <property type="match status" value="1"/>
</dbReference>
<evidence type="ECO:0000256" key="4">
    <source>
        <dbReference type="ARBA" id="ARBA00012318"/>
    </source>
</evidence>
<keyword evidence="16" id="KW-0325">Glycoprotein</keyword>
<dbReference type="EMBL" id="RQTK01001175">
    <property type="protein sequence ID" value="RUS71679.1"/>
    <property type="molecule type" value="Genomic_DNA"/>
</dbReference>
<evidence type="ECO:0000256" key="11">
    <source>
        <dbReference type="ARBA" id="ARBA00022833"/>
    </source>
</evidence>
<evidence type="ECO:0000256" key="10">
    <source>
        <dbReference type="ARBA" id="ARBA00022801"/>
    </source>
</evidence>
<evidence type="ECO:0000256" key="6">
    <source>
        <dbReference type="ARBA" id="ARBA00022553"/>
    </source>
</evidence>
<dbReference type="GO" id="GO:0098552">
    <property type="term" value="C:side of membrane"/>
    <property type="evidence" value="ECO:0007669"/>
    <property type="project" value="UniProtKB-KW"/>
</dbReference>
<keyword evidence="12" id="KW-0442">Lipid degradation</keyword>
<dbReference type="SUPFAM" id="SSF53649">
    <property type="entry name" value="Alkaline phosphatase-like"/>
    <property type="match status" value="1"/>
</dbReference>
<dbReference type="STRING" id="188477.A0A3S1B4E1"/>
<dbReference type="InterPro" id="IPR002591">
    <property type="entry name" value="Phosphodiest/P_Trfase"/>
</dbReference>
<keyword evidence="7" id="KW-0336">GPI-anchor</keyword>
<comment type="function">
    <text evidence="20">Choline-specific glycerophosphodiesterase that hydrolyzes glycerophosphocholine (GPC) and lysophosphatidylcholine (LPC) and contributes to supplying choline to the cells. Has a preference for LPC with short (12:0 and 14:0) or polyunsaturated (18:2 and 20:4) fatty acids. In vitro, hydrolyzes only choline-containing lysophospholipids, such as sphingosylphosphorylcholine (SPC), platelet-activating factor (PAF) and lysoPAF, but not other lysophospholipids.</text>
</comment>
<keyword evidence="13" id="KW-0443">Lipid metabolism</keyword>
<keyword evidence="6" id="KW-0597">Phosphoprotein</keyword>
<protein>
    <recommendedName>
        <fullName evidence="4">glycerophosphocholine cholinephosphodiesterase</fullName>
        <ecNumber evidence="4">3.1.4.38</ecNumber>
    </recommendedName>
    <alternativeName>
        <fullName evidence="19">Choline-specific glycerophosphodiester phosphodiesterase</fullName>
    </alternativeName>
    <alternativeName>
        <fullName evidence="18">Ectonucleotide pyrophosphatase/phosphodiesterase family member 6</fullName>
    </alternativeName>
</protein>
<comment type="caution">
    <text evidence="33">The sequence shown here is derived from an EMBL/GenBank/DDBJ whole genome shotgun (WGS) entry which is preliminary data.</text>
</comment>
<keyword evidence="10" id="KW-0378">Hydrolase</keyword>
<evidence type="ECO:0000256" key="13">
    <source>
        <dbReference type="ARBA" id="ARBA00023098"/>
    </source>
</evidence>
<dbReference type="GO" id="GO:0047390">
    <property type="term" value="F:glycerophosphocholine cholinephosphodiesterase activity"/>
    <property type="evidence" value="ECO:0007669"/>
    <property type="project" value="UniProtKB-EC"/>
</dbReference>
<dbReference type="GO" id="GO:0016042">
    <property type="term" value="P:lipid catabolic process"/>
    <property type="evidence" value="ECO:0007669"/>
    <property type="project" value="UniProtKB-KW"/>
</dbReference>
<comment type="subcellular location">
    <subcellularLocation>
        <location evidence="2">Cell membrane</location>
        <topology evidence="2">Lipid-anchor</topology>
        <topology evidence="2">GPI-anchor</topology>
    </subcellularLocation>
</comment>
<evidence type="ECO:0000313" key="33">
    <source>
        <dbReference type="EMBL" id="RUS71679.1"/>
    </source>
</evidence>
<evidence type="ECO:0000256" key="16">
    <source>
        <dbReference type="ARBA" id="ARBA00023180"/>
    </source>
</evidence>
<comment type="catalytic activity">
    <reaction evidence="30">
        <text>1-(9Z,12Z)-octadecadienoyl-sn-glycero-3-phosphocholine + H2O = 1-(9Z,12Z-octadecadienoyl)-sn-glycerol + phosphocholine + H(+)</text>
        <dbReference type="Rhea" id="RHEA:41115"/>
        <dbReference type="ChEBI" id="CHEBI:15377"/>
        <dbReference type="ChEBI" id="CHEBI:15378"/>
        <dbReference type="ChEBI" id="CHEBI:28733"/>
        <dbReference type="ChEBI" id="CHEBI:75561"/>
        <dbReference type="ChEBI" id="CHEBI:295975"/>
    </reaction>
    <physiologicalReaction direction="left-to-right" evidence="30">
        <dbReference type="Rhea" id="RHEA:41116"/>
    </physiologicalReaction>
</comment>
<evidence type="ECO:0000256" key="30">
    <source>
        <dbReference type="ARBA" id="ARBA00049092"/>
    </source>
</evidence>
<comment type="catalytic activity">
    <reaction evidence="25">
        <text>a 1-acyl-sn-glycero-3-phosphocholine + H2O = a 1-acyl-sn-glycerol + phosphocholine + H(+)</text>
        <dbReference type="Rhea" id="RHEA:44720"/>
        <dbReference type="ChEBI" id="CHEBI:15377"/>
        <dbReference type="ChEBI" id="CHEBI:15378"/>
        <dbReference type="ChEBI" id="CHEBI:58168"/>
        <dbReference type="ChEBI" id="CHEBI:64683"/>
        <dbReference type="ChEBI" id="CHEBI:295975"/>
    </reaction>
    <physiologicalReaction direction="left-to-right" evidence="25">
        <dbReference type="Rhea" id="RHEA:44721"/>
    </physiologicalReaction>
</comment>
<evidence type="ECO:0000256" key="1">
    <source>
        <dbReference type="ARBA" id="ARBA00001947"/>
    </source>
</evidence>
<keyword evidence="5" id="KW-1003">Cell membrane</keyword>
<evidence type="ECO:0000256" key="17">
    <source>
        <dbReference type="ARBA" id="ARBA00023288"/>
    </source>
</evidence>
<evidence type="ECO:0000256" key="20">
    <source>
        <dbReference type="ARBA" id="ARBA00046203"/>
    </source>
</evidence>
<comment type="catalytic activity">
    <reaction evidence="22">
        <text>1-(9Z-octadecenoyl)-sn-glycero-3-phosphocholine + H2O = 1-(9Z-octadecenoyl)-sn-glycerol + phosphocholine + H(+)</text>
        <dbReference type="Rhea" id="RHEA:41091"/>
        <dbReference type="ChEBI" id="CHEBI:15377"/>
        <dbReference type="ChEBI" id="CHEBI:15378"/>
        <dbReference type="ChEBI" id="CHEBI:28610"/>
        <dbReference type="ChEBI" id="CHEBI:75757"/>
        <dbReference type="ChEBI" id="CHEBI:295975"/>
    </reaction>
    <physiologicalReaction direction="left-to-right" evidence="22">
        <dbReference type="Rhea" id="RHEA:41092"/>
    </physiologicalReaction>
</comment>
<comment type="catalytic activity">
    <reaction evidence="23">
        <text>glycero-2-phosphocholine + H2O = phosphocholine + glycerol + H(+)</text>
        <dbReference type="Rhea" id="RHEA:61684"/>
        <dbReference type="ChEBI" id="CHEBI:15377"/>
        <dbReference type="ChEBI" id="CHEBI:15378"/>
        <dbReference type="ChEBI" id="CHEBI:17754"/>
        <dbReference type="ChEBI" id="CHEBI:144950"/>
        <dbReference type="ChEBI" id="CHEBI:295975"/>
    </reaction>
    <physiologicalReaction direction="left-to-right" evidence="23">
        <dbReference type="Rhea" id="RHEA:61685"/>
    </physiologicalReaction>
</comment>
<dbReference type="Gene3D" id="3.40.720.10">
    <property type="entry name" value="Alkaline Phosphatase, subunit A"/>
    <property type="match status" value="1"/>
</dbReference>
<organism evidence="33 34">
    <name type="scientific">Elysia chlorotica</name>
    <name type="common">Eastern emerald elysia</name>
    <name type="synonym">Sea slug</name>
    <dbReference type="NCBI Taxonomy" id="188477"/>
    <lineage>
        <taxon>Eukaryota</taxon>
        <taxon>Metazoa</taxon>
        <taxon>Spiralia</taxon>
        <taxon>Lophotrochozoa</taxon>
        <taxon>Mollusca</taxon>
        <taxon>Gastropoda</taxon>
        <taxon>Heterobranchia</taxon>
        <taxon>Euthyneura</taxon>
        <taxon>Panpulmonata</taxon>
        <taxon>Sacoglossa</taxon>
        <taxon>Placobranchoidea</taxon>
        <taxon>Plakobranchidae</taxon>
        <taxon>Elysia</taxon>
    </lineage>
</organism>
<evidence type="ECO:0000256" key="31">
    <source>
        <dbReference type="ARBA" id="ARBA00049320"/>
    </source>
</evidence>
<keyword evidence="17" id="KW-0449">Lipoprotein</keyword>
<dbReference type="EC" id="3.1.4.38" evidence="4"/>
<feature type="chain" id="PRO_5018755880" description="glycerophosphocholine cholinephosphodiesterase" evidence="32">
    <location>
        <begin position="36"/>
        <end position="158"/>
    </location>
</feature>
<evidence type="ECO:0000256" key="22">
    <source>
        <dbReference type="ARBA" id="ARBA00047322"/>
    </source>
</evidence>
<feature type="signal peptide" evidence="32">
    <location>
        <begin position="1"/>
        <end position="35"/>
    </location>
</feature>
<evidence type="ECO:0000256" key="26">
    <source>
        <dbReference type="ARBA" id="ARBA00047779"/>
    </source>
</evidence>
<evidence type="ECO:0000256" key="21">
    <source>
        <dbReference type="ARBA" id="ARBA00047290"/>
    </source>
</evidence>
<dbReference type="GO" id="GO:0046872">
    <property type="term" value="F:metal ion binding"/>
    <property type="evidence" value="ECO:0007669"/>
    <property type="project" value="UniProtKB-KW"/>
</dbReference>
<dbReference type="Pfam" id="PF01663">
    <property type="entry name" value="Phosphodiest"/>
    <property type="match status" value="1"/>
</dbReference>
<keyword evidence="14" id="KW-0472">Membrane</keyword>
<dbReference type="Proteomes" id="UP000271974">
    <property type="component" value="Unassembled WGS sequence"/>
</dbReference>
<reference evidence="33 34" key="1">
    <citation type="submission" date="2019-01" db="EMBL/GenBank/DDBJ databases">
        <title>A draft genome assembly of the solar-powered sea slug Elysia chlorotica.</title>
        <authorList>
            <person name="Cai H."/>
            <person name="Li Q."/>
            <person name="Fang X."/>
            <person name="Li J."/>
            <person name="Curtis N.E."/>
            <person name="Altenburger A."/>
            <person name="Shibata T."/>
            <person name="Feng M."/>
            <person name="Maeda T."/>
            <person name="Schwartz J.A."/>
            <person name="Shigenobu S."/>
            <person name="Lundholm N."/>
            <person name="Nishiyama T."/>
            <person name="Yang H."/>
            <person name="Hasebe M."/>
            <person name="Li S."/>
            <person name="Pierce S.K."/>
            <person name="Wang J."/>
        </authorList>
    </citation>
    <scope>NUCLEOTIDE SEQUENCE [LARGE SCALE GENOMIC DNA]</scope>
    <source>
        <strain evidence="33">EC2010</strain>
        <tissue evidence="33">Whole organism of an adult</tissue>
    </source>
</reference>
<comment type="catalytic activity">
    <reaction evidence="29">
        <text>sn-glycerol 3-phosphocholine + H2O = phosphocholine + glycerol + H(+)</text>
        <dbReference type="Rhea" id="RHEA:19545"/>
        <dbReference type="ChEBI" id="CHEBI:15377"/>
        <dbReference type="ChEBI" id="CHEBI:15378"/>
        <dbReference type="ChEBI" id="CHEBI:16870"/>
        <dbReference type="ChEBI" id="CHEBI:17754"/>
        <dbReference type="ChEBI" id="CHEBI:295975"/>
        <dbReference type="EC" id="3.1.4.38"/>
    </reaction>
    <physiologicalReaction direction="left-to-right" evidence="29">
        <dbReference type="Rhea" id="RHEA:19546"/>
    </physiologicalReaction>
</comment>
<evidence type="ECO:0000256" key="18">
    <source>
        <dbReference type="ARBA" id="ARBA00031167"/>
    </source>
</evidence>
<evidence type="ECO:0000256" key="19">
    <source>
        <dbReference type="ARBA" id="ARBA00032556"/>
    </source>
</evidence>
<comment type="catalytic activity">
    <reaction evidence="24">
        <text>a 1-O-alkyl-sn-glycero-3-phosphocholine + H2O = a 1-O-alkyl-sn-glycerol + phosphocholine + H(+)</text>
        <dbReference type="Rhea" id="RHEA:36083"/>
        <dbReference type="ChEBI" id="CHEBI:15377"/>
        <dbReference type="ChEBI" id="CHEBI:15378"/>
        <dbReference type="ChEBI" id="CHEBI:15850"/>
        <dbReference type="ChEBI" id="CHEBI:30909"/>
        <dbReference type="ChEBI" id="CHEBI:295975"/>
    </reaction>
    <physiologicalReaction direction="left-to-right" evidence="24">
        <dbReference type="Rhea" id="RHEA:36084"/>
    </physiologicalReaction>
</comment>
<evidence type="ECO:0000256" key="24">
    <source>
        <dbReference type="ARBA" id="ARBA00047494"/>
    </source>
</evidence>
<keyword evidence="34" id="KW-1185">Reference proteome</keyword>
<comment type="catalytic activity">
    <reaction evidence="28">
        <text>sphing-4-enine-phosphocholine + H2O = sphing-4-enine + phosphocholine + H(+)</text>
        <dbReference type="Rhea" id="RHEA:41095"/>
        <dbReference type="ChEBI" id="CHEBI:15377"/>
        <dbReference type="ChEBI" id="CHEBI:15378"/>
        <dbReference type="ChEBI" id="CHEBI:57756"/>
        <dbReference type="ChEBI" id="CHEBI:58906"/>
        <dbReference type="ChEBI" id="CHEBI:295975"/>
    </reaction>
    <physiologicalReaction direction="left-to-right" evidence="28">
        <dbReference type="Rhea" id="RHEA:41096"/>
    </physiologicalReaction>
</comment>
<evidence type="ECO:0000256" key="15">
    <source>
        <dbReference type="ARBA" id="ARBA00023157"/>
    </source>
</evidence>
<evidence type="ECO:0000256" key="9">
    <source>
        <dbReference type="ARBA" id="ARBA00022729"/>
    </source>
</evidence>
<evidence type="ECO:0000256" key="29">
    <source>
        <dbReference type="ARBA" id="ARBA00048703"/>
    </source>
</evidence>
<comment type="catalytic activity">
    <reaction evidence="21">
        <text>1-dodecanoyl-sn-glycero-3-phosphocholine + H2O = 1-dodecanoyl-sn-glycerol + phosphocholine + H(+)</text>
        <dbReference type="Rhea" id="RHEA:41127"/>
        <dbReference type="ChEBI" id="CHEBI:15377"/>
        <dbReference type="ChEBI" id="CHEBI:15378"/>
        <dbReference type="ChEBI" id="CHEBI:74966"/>
        <dbReference type="ChEBI" id="CHEBI:75529"/>
        <dbReference type="ChEBI" id="CHEBI:295975"/>
    </reaction>
    <physiologicalReaction direction="left-to-right" evidence="21">
        <dbReference type="Rhea" id="RHEA:41128"/>
    </physiologicalReaction>
</comment>
<evidence type="ECO:0000256" key="8">
    <source>
        <dbReference type="ARBA" id="ARBA00022723"/>
    </source>
</evidence>
<evidence type="ECO:0000256" key="25">
    <source>
        <dbReference type="ARBA" id="ARBA00047600"/>
    </source>
</evidence>
<accession>A0A3S1B4E1</accession>
<evidence type="ECO:0000256" key="3">
    <source>
        <dbReference type="ARBA" id="ARBA00010594"/>
    </source>
</evidence>
<evidence type="ECO:0000256" key="32">
    <source>
        <dbReference type="SAM" id="SignalP"/>
    </source>
</evidence>
<comment type="catalytic activity">
    <reaction evidence="26">
        <text>1-tetradecanoyl-sn-glycero-3-phosphocholine + H2O = 1-tetradecanoyl-sn-glycerol + phosphocholine + H(+)</text>
        <dbReference type="Rhea" id="RHEA:40999"/>
        <dbReference type="ChEBI" id="CHEBI:15377"/>
        <dbReference type="ChEBI" id="CHEBI:15378"/>
        <dbReference type="ChEBI" id="CHEBI:64489"/>
        <dbReference type="ChEBI" id="CHEBI:75536"/>
        <dbReference type="ChEBI" id="CHEBI:295975"/>
    </reaction>
    <physiologicalReaction direction="left-to-right" evidence="26">
        <dbReference type="Rhea" id="RHEA:41000"/>
    </physiologicalReaction>
</comment>
<dbReference type="AlphaFoldDB" id="A0A3S1B4E1"/>
<gene>
    <name evidence="33" type="ORF">EGW08_020552</name>
</gene>
<evidence type="ECO:0000256" key="2">
    <source>
        <dbReference type="ARBA" id="ARBA00004609"/>
    </source>
</evidence>
<sequence length="158" mass="17827">MASLAQRSKHSVLFSACVVLAVTMLILTALDQVEAQTGNPANNRLMVLLVDGFRWDYADKHNLVNFKRLASKGAKAGYLQNDFPTLSYPNYYTLMTGLHTESHAMTGNFMYDPASDKYFLIGTNKDQFLPLWWEHGEPLWVTAALQVGLYHSFVCLFV</sequence>
<evidence type="ECO:0000256" key="27">
    <source>
        <dbReference type="ARBA" id="ARBA00048209"/>
    </source>
</evidence>
<keyword evidence="9 32" id="KW-0732">Signal</keyword>
<evidence type="ECO:0000256" key="23">
    <source>
        <dbReference type="ARBA" id="ARBA00047482"/>
    </source>
</evidence>
<evidence type="ECO:0000313" key="34">
    <source>
        <dbReference type="Proteomes" id="UP000271974"/>
    </source>
</evidence>
<dbReference type="OrthoDB" id="415411at2759"/>
<comment type="catalytic activity">
    <reaction evidence="31">
        <text>1-(5Z,8Z,11Z,14Z-eicosatetraenoyl)-sn-glycero-3-phosphocholine + H2O = 1-(5Z,8Z,11Z,14Z-eicosatetraenoyl)-sn-glycerol + phosphocholine + H(+)</text>
        <dbReference type="Rhea" id="RHEA:41003"/>
        <dbReference type="ChEBI" id="CHEBI:15377"/>
        <dbReference type="ChEBI" id="CHEBI:15378"/>
        <dbReference type="ChEBI" id="CHEBI:34071"/>
        <dbReference type="ChEBI" id="CHEBI:74344"/>
        <dbReference type="ChEBI" id="CHEBI:295975"/>
    </reaction>
    <physiologicalReaction direction="left-to-right" evidence="31">
        <dbReference type="Rhea" id="RHEA:41004"/>
    </physiologicalReaction>
</comment>
<comment type="cofactor">
    <cofactor evidence="1">
        <name>Zn(2+)</name>
        <dbReference type="ChEBI" id="CHEBI:29105"/>
    </cofactor>
</comment>
<name>A0A3S1B4E1_ELYCH</name>
<evidence type="ECO:0000256" key="14">
    <source>
        <dbReference type="ARBA" id="ARBA00023136"/>
    </source>
</evidence>
<evidence type="ECO:0000256" key="5">
    <source>
        <dbReference type="ARBA" id="ARBA00022475"/>
    </source>
</evidence>
<keyword evidence="15" id="KW-1015">Disulfide bond</keyword>